<feature type="domain" description="Sodium/calcium exchanger membrane region" evidence="6">
    <location>
        <begin position="6"/>
        <end position="142"/>
    </location>
</feature>
<feature type="transmembrane region" description="Helical" evidence="5">
    <location>
        <begin position="312"/>
        <end position="329"/>
    </location>
</feature>
<evidence type="ECO:0000256" key="3">
    <source>
        <dbReference type="ARBA" id="ARBA00022989"/>
    </source>
</evidence>
<feature type="transmembrane region" description="Helical" evidence="5">
    <location>
        <begin position="185"/>
        <end position="203"/>
    </location>
</feature>
<organism evidence="7 8">
    <name type="scientific">Maritimibacter harenae</name>
    <dbReference type="NCBI Taxonomy" id="2606218"/>
    <lineage>
        <taxon>Bacteria</taxon>
        <taxon>Pseudomonadati</taxon>
        <taxon>Pseudomonadota</taxon>
        <taxon>Alphaproteobacteria</taxon>
        <taxon>Rhodobacterales</taxon>
        <taxon>Roseobacteraceae</taxon>
        <taxon>Maritimibacter</taxon>
    </lineage>
</organism>
<gene>
    <name evidence="7" type="ORF">GQE99_10735</name>
</gene>
<evidence type="ECO:0000313" key="8">
    <source>
        <dbReference type="Proteomes" id="UP000467322"/>
    </source>
</evidence>
<feature type="transmembrane region" description="Helical" evidence="5">
    <location>
        <begin position="69"/>
        <end position="91"/>
    </location>
</feature>
<sequence length="331" mass="34939">MIADLLYAALGLVILLLAGDSLVKGAVNLALRLGIPALIVSLTIVAFGTSAPELLISVQAVLEGVPGLALGNVVGSNTANILLVLGVPALLKGLDTRDCDTRQNYVMMLAATVLFMALGTTGAYTWWQGTLLLAGLVAMLTFAGRQAAAHRREVIAEAEAKGQELDEEELAEEEDLEGVDPDLPGWKIALFLVLGLVGLPLGADLLVDSSTNIARAMGVSETVIGLTLVALGTSLPELATTVMAAYRRQADVAIGNVIGSNMFNLLGIIGVAAFVGPLPVDPEMLRFDFWVMLAASLLIAPFVFLSWHMGRIWGAAFCVMYVFYVWMVLGS</sequence>
<feature type="transmembrane region" description="Helical" evidence="5">
    <location>
        <begin position="103"/>
        <end position="120"/>
    </location>
</feature>
<dbReference type="AlphaFoldDB" id="A0A845LZM3"/>
<evidence type="ECO:0000256" key="1">
    <source>
        <dbReference type="ARBA" id="ARBA00004141"/>
    </source>
</evidence>
<keyword evidence="3 5" id="KW-1133">Transmembrane helix</keyword>
<dbReference type="EMBL" id="WTUX01000012">
    <property type="protein sequence ID" value="MZR13490.1"/>
    <property type="molecule type" value="Genomic_DNA"/>
</dbReference>
<dbReference type="GO" id="GO:0005262">
    <property type="term" value="F:calcium channel activity"/>
    <property type="evidence" value="ECO:0007669"/>
    <property type="project" value="TreeGrafter"/>
</dbReference>
<dbReference type="Proteomes" id="UP000467322">
    <property type="component" value="Unassembled WGS sequence"/>
</dbReference>
<dbReference type="GO" id="GO:0008273">
    <property type="term" value="F:calcium, potassium:sodium antiporter activity"/>
    <property type="evidence" value="ECO:0007669"/>
    <property type="project" value="TreeGrafter"/>
</dbReference>
<dbReference type="GO" id="GO:0006874">
    <property type="term" value="P:intracellular calcium ion homeostasis"/>
    <property type="evidence" value="ECO:0007669"/>
    <property type="project" value="TreeGrafter"/>
</dbReference>
<dbReference type="InterPro" id="IPR044880">
    <property type="entry name" value="NCX_ion-bd_dom_sf"/>
</dbReference>
<feature type="domain" description="Sodium/calcium exchanger membrane region" evidence="6">
    <location>
        <begin position="189"/>
        <end position="329"/>
    </location>
</feature>
<dbReference type="InterPro" id="IPR004837">
    <property type="entry name" value="NaCa_Exmemb"/>
</dbReference>
<dbReference type="GO" id="GO:0005886">
    <property type="term" value="C:plasma membrane"/>
    <property type="evidence" value="ECO:0007669"/>
    <property type="project" value="TreeGrafter"/>
</dbReference>
<evidence type="ECO:0000256" key="4">
    <source>
        <dbReference type="ARBA" id="ARBA00023136"/>
    </source>
</evidence>
<name>A0A845LZM3_9RHOB</name>
<evidence type="ECO:0000256" key="2">
    <source>
        <dbReference type="ARBA" id="ARBA00022692"/>
    </source>
</evidence>
<keyword evidence="4 5" id="KW-0472">Membrane</keyword>
<evidence type="ECO:0000259" key="6">
    <source>
        <dbReference type="Pfam" id="PF01699"/>
    </source>
</evidence>
<comment type="caution">
    <text evidence="7">The sequence shown here is derived from an EMBL/GenBank/DDBJ whole genome shotgun (WGS) entry which is preliminary data.</text>
</comment>
<evidence type="ECO:0000313" key="7">
    <source>
        <dbReference type="EMBL" id="MZR13490.1"/>
    </source>
</evidence>
<reference evidence="7 8" key="1">
    <citation type="submission" date="2019-12" db="EMBL/GenBank/DDBJ databases">
        <title>Maritimibacter sp. nov. sp. isolated from sea sand.</title>
        <authorList>
            <person name="Kim J."/>
            <person name="Jeong S.E."/>
            <person name="Jung H.S."/>
            <person name="Jeon C.O."/>
        </authorList>
    </citation>
    <scope>NUCLEOTIDE SEQUENCE [LARGE SCALE GENOMIC DNA]</scope>
    <source>
        <strain evidence="7 8">DP07</strain>
    </source>
</reference>
<feature type="transmembrane region" description="Helical" evidence="5">
    <location>
        <begin position="30"/>
        <end position="49"/>
    </location>
</feature>
<dbReference type="InterPro" id="IPR004481">
    <property type="entry name" value="K/Na/Ca-exchanger"/>
</dbReference>
<dbReference type="Gene3D" id="1.20.1420.30">
    <property type="entry name" value="NCX, central ion-binding region"/>
    <property type="match status" value="2"/>
</dbReference>
<keyword evidence="2 5" id="KW-0812">Transmembrane</keyword>
<evidence type="ECO:0000256" key="5">
    <source>
        <dbReference type="SAM" id="Phobius"/>
    </source>
</evidence>
<dbReference type="RefSeq" id="WP_161351607.1">
    <property type="nucleotide sequence ID" value="NZ_WTUX01000012.1"/>
</dbReference>
<feature type="transmembrane region" description="Helical" evidence="5">
    <location>
        <begin position="6"/>
        <end position="23"/>
    </location>
</feature>
<protein>
    <submittedName>
        <fullName evidence="7">Calcium/sodium antiporter</fullName>
    </submittedName>
</protein>
<feature type="transmembrane region" description="Helical" evidence="5">
    <location>
        <begin position="287"/>
        <end position="305"/>
    </location>
</feature>
<proteinExistence type="predicted"/>
<keyword evidence="8" id="KW-1185">Reference proteome</keyword>
<dbReference type="NCBIfam" id="TIGR00367">
    <property type="entry name" value="calcium/sodium antiporter"/>
    <property type="match status" value="1"/>
</dbReference>
<accession>A0A845LZM3</accession>
<comment type="subcellular location">
    <subcellularLocation>
        <location evidence="1">Membrane</location>
        <topology evidence="1">Multi-pass membrane protein</topology>
    </subcellularLocation>
</comment>
<dbReference type="Pfam" id="PF01699">
    <property type="entry name" value="Na_Ca_ex"/>
    <property type="match status" value="2"/>
</dbReference>
<dbReference type="PANTHER" id="PTHR10846:SF8">
    <property type="entry name" value="INNER MEMBRANE PROTEIN YRBG"/>
    <property type="match status" value="1"/>
</dbReference>
<feature type="transmembrane region" description="Helical" evidence="5">
    <location>
        <begin position="253"/>
        <end position="275"/>
    </location>
</feature>
<dbReference type="PANTHER" id="PTHR10846">
    <property type="entry name" value="SODIUM/POTASSIUM/CALCIUM EXCHANGER"/>
    <property type="match status" value="1"/>
</dbReference>